<proteinExistence type="predicted"/>
<evidence type="ECO:0000313" key="3">
    <source>
        <dbReference type="Proteomes" id="UP000479710"/>
    </source>
</evidence>
<comment type="caution">
    <text evidence="2">The sequence shown here is derived from an EMBL/GenBank/DDBJ whole genome shotgun (WGS) entry which is preliminary data.</text>
</comment>
<evidence type="ECO:0000313" key="2">
    <source>
        <dbReference type="EMBL" id="KAF0912692.1"/>
    </source>
</evidence>
<evidence type="ECO:0000256" key="1">
    <source>
        <dbReference type="SAM" id="MobiDB-lite"/>
    </source>
</evidence>
<dbReference type="EMBL" id="SPHZ02000006">
    <property type="protein sequence ID" value="KAF0912692.1"/>
    <property type="molecule type" value="Genomic_DNA"/>
</dbReference>
<accession>A0A6G1DKF1</accession>
<reference evidence="2 3" key="1">
    <citation type="submission" date="2019-11" db="EMBL/GenBank/DDBJ databases">
        <title>Whole genome sequence of Oryza granulata.</title>
        <authorList>
            <person name="Li W."/>
        </authorList>
    </citation>
    <scope>NUCLEOTIDE SEQUENCE [LARGE SCALE GENOMIC DNA]</scope>
    <source>
        <strain evidence="3">cv. Menghai</strain>
        <tissue evidence="2">Leaf</tissue>
    </source>
</reference>
<gene>
    <name evidence="2" type="ORF">E2562_018943</name>
</gene>
<dbReference type="AlphaFoldDB" id="A0A6G1DKF1"/>
<feature type="region of interest" description="Disordered" evidence="1">
    <location>
        <begin position="64"/>
        <end position="106"/>
    </location>
</feature>
<sequence length="155" mass="16340">MLVLSAADIRAHATWAPLHDVVGSGNGGSSEPVAAAARSPEHTAAALLPESIFYRRRSQADAACMDEPGRVSPPADLPGLSPTAGGGGRESRRASAEEPRREMRYSRSSPLQVDFWFEFHTVSNSPGSSGRRSCGFPPSGGAMPWAGEAATRCFE</sequence>
<name>A0A6G1DKF1_9ORYZ</name>
<protein>
    <submittedName>
        <fullName evidence="2">Uncharacterized protein</fullName>
    </submittedName>
</protein>
<dbReference type="Proteomes" id="UP000479710">
    <property type="component" value="Unassembled WGS sequence"/>
</dbReference>
<keyword evidence="3" id="KW-1185">Reference proteome</keyword>
<organism evidence="2 3">
    <name type="scientific">Oryza meyeriana var. granulata</name>
    <dbReference type="NCBI Taxonomy" id="110450"/>
    <lineage>
        <taxon>Eukaryota</taxon>
        <taxon>Viridiplantae</taxon>
        <taxon>Streptophyta</taxon>
        <taxon>Embryophyta</taxon>
        <taxon>Tracheophyta</taxon>
        <taxon>Spermatophyta</taxon>
        <taxon>Magnoliopsida</taxon>
        <taxon>Liliopsida</taxon>
        <taxon>Poales</taxon>
        <taxon>Poaceae</taxon>
        <taxon>BOP clade</taxon>
        <taxon>Oryzoideae</taxon>
        <taxon>Oryzeae</taxon>
        <taxon>Oryzinae</taxon>
        <taxon>Oryza</taxon>
        <taxon>Oryza meyeriana</taxon>
    </lineage>
</organism>
<feature type="compositionally biased region" description="Basic and acidic residues" evidence="1">
    <location>
        <begin position="89"/>
        <end position="105"/>
    </location>
</feature>